<name>A0A7J9CMV5_GOSGO</name>
<sequence length="36" mass="3981">MKKAGVPMTSIEQLLKPSKSVIDVGKSSHPKLDWMI</sequence>
<reference evidence="1 2" key="1">
    <citation type="journal article" date="2019" name="Genome Biol. Evol.">
        <title>Insights into the evolution of the New World diploid cottons (Gossypium, subgenus Houzingenia) based on genome sequencing.</title>
        <authorList>
            <person name="Grover C.E."/>
            <person name="Arick M.A. 2nd"/>
            <person name="Thrash A."/>
            <person name="Conover J.L."/>
            <person name="Sanders W.S."/>
            <person name="Peterson D.G."/>
            <person name="Frelichowski J.E."/>
            <person name="Scheffler J.A."/>
            <person name="Scheffler B.E."/>
            <person name="Wendel J.F."/>
        </authorList>
    </citation>
    <scope>NUCLEOTIDE SEQUENCE [LARGE SCALE GENOMIC DNA]</scope>
    <source>
        <strain evidence="1">5</strain>
        <tissue evidence="1">Leaf</tissue>
    </source>
</reference>
<evidence type="ECO:0000313" key="1">
    <source>
        <dbReference type="EMBL" id="MBA0749525.1"/>
    </source>
</evidence>
<evidence type="ECO:0000313" key="2">
    <source>
        <dbReference type="Proteomes" id="UP000593579"/>
    </source>
</evidence>
<comment type="caution">
    <text evidence="1">The sequence shown here is derived from an EMBL/GenBank/DDBJ whole genome shotgun (WGS) entry which is preliminary data.</text>
</comment>
<gene>
    <name evidence="1" type="ORF">Gogos_003441</name>
</gene>
<dbReference type="AlphaFoldDB" id="A0A7J9CMV5"/>
<dbReference type="EMBL" id="JABEZY010000011">
    <property type="protein sequence ID" value="MBA0749525.1"/>
    <property type="molecule type" value="Genomic_DNA"/>
</dbReference>
<dbReference type="Proteomes" id="UP000593579">
    <property type="component" value="Unassembled WGS sequence"/>
</dbReference>
<dbReference type="OrthoDB" id="10412112at2759"/>
<organism evidence="1 2">
    <name type="scientific">Gossypium gossypioides</name>
    <name type="common">Mexican cotton</name>
    <name type="synonym">Selera gossypioides</name>
    <dbReference type="NCBI Taxonomy" id="34282"/>
    <lineage>
        <taxon>Eukaryota</taxon>
        <taxon>Viridiplantae</taxon>
        <taxon>Streptophyta</taxon>
        <taxon>Embryophyta</taxon>
        <taxon>Tracheophyta</taxon>
        <taxon>Spermatophyta</taxon>
        <taxon>Magnoliopsida</taxon>
        <taxon>eudicotyledons</taxon>
        <taxon>Gunneridae</taxon>
        <taxon>Pentapetalae</taxon>
        <taxon>rosids</taxon>
        <taxon>malvids</taxon>
        <taxon>Malvales</taxon>
        <taxon>Malvaceae</taxon>
        <taxon>Malvoideae</taxon>
        <taxon>Gossypium</taxon>
    </lineage>
</organism>
<protein>
    <submittedName>
        <fullName evidence="1">Uncharacterized protein</fullName>
    </submittedName>
</protein>
<keyword evidence="2" id="KW-1185">Reference proteome</keyword>
<proteinExistence type="predicted"/>
<accession>A0A7J9CMV5</accession>